<gene>
    <name evidence="1" type="ORF">CRG98_031231</name>
</gene>
<name>A0A2I0IWK2_PUNGR</name>
<dbReference type="Proteomes" id="UP000233551">
    <property type="component" value="Unassembled WGS sequence"/>
</dbReference>
<evidence type="ECO:0000313" key="1">
    <source>
        <dbReference type="EMBL" id="PKI48378.1"/>
    </source>
</evidence>
<protein>
    <submittedName>
        <fullName evidence="1">Uncharacterized protein</fullName>
    </submittedName>
</protein>
<organism evidence="1 2">
    <name type="scientific">Punica granatum</name>
    <name type="common">Pomegranate</name>
    <dbReference type="NCBI Taxonomy" id="22663"/>
    <lineage>
        <taxon>Eukaryota</taxon>
        <taxon>Viridiplantae</taxon>
        <taxon>Streptophyta</taxon>
        <taxon>Embryophyta</taxon>
        <taxon>Tracheophyta</taxon>
        <taxon>Spermatophyta</taxon>
        <taxon>Magnoliopsida</taxon>
        <taxon>eudicotyledons</taxon>
        <taxon>Gunneridae</taxon>
        <taxon>Pentapetalae</taxon>
        <taxon>rosids</taxon>
        <taxon>malvids</taxon>
        <taxon>Myrtales</taxon>
        <taxon>Lythraceae</taxon>
        <taxon>Punica</taxon>
    </lineage>
</organism>
<comment type="caution">
    <text evidence="1">The sequence shown here is derived from an EMBL/GenBank/DDBJ whole genome shotgun (WGS) entry which is preliminary data.</text>
</comment>
<dbReference type="EMBL" id="PGOL01002399">
    <property type="protein sequence ID" value="PKI48378.1"/>
    <property type="molecule type" value="Genomic_DNA"/>
</dbReference>
<accession>A0A2I0IWK2</accession>
<reference evidence="1 2" key="1">
    <citation type="submission" date="2017-11" db="EMBL/GenBank/DDBJ databases">
        <title>De-novo sequencing of pomegranate (Punica granatum L.) genome.</title>
        <authorList>
            <person name="Akparov Z."/>
            <person name="Amiraslanov A."/>
            <person name="Hajiyeva S."/>
            <person name="Abbasov M."/>
            <person name="Kaur K."/>
            <person name="Hamwieh A."/>
            <person name="Solovyev V."/>
            <person name="Salamov A."/>
            <person name="Braich B."/>
            <person name="Kosarev P."/>
            <person name="Mahmoud A."/>
            <person name="Hajiyev E."/>
            <person name="Babayeva S."/>
            <person name="Izzatullayeva V."/>
            <person name="Mammadov A."/>
            <person name="Mammadov A."/>
            <person name="Sharifova S."/>
            <person name="Ojaghi J."/>
            <person name="Eynullazada K."/>
            <person name="Bayramov B."/>
            <person name="Abdulazimova A."/>
            <person name="Shahmuradov I."/>
        </authorList>
    </citation>
    <scope>NUCLEOTIDE SEQUENCE [LARGE SCALE GENOMIC DNA]</scope>
    <source>
        <strain evidence="2">cv. AG2017</strain>
        <tissue evidence="1">Leaf</tissue>
    </source>
</reference>
<sequence>MVKKVLFRHNYFHRIGFRAHGHGILHLIKVEKYKNRRGVGLRLSCHEIIKVRNNRCLHKLAAYYRKIDWAPRFPISLTSSSARLTSSETLLMAPLRLRTTLLLLCHASTPSPRRFSWVSTSA</sequence>
<evidence type="ECO:0000313" key="2">
    <source>
        <dbReference type="Proteomes" id="UP000233551"/>
    </source>
</evidence>
<keyword evidence="2" id="KW-1185">Reference proteome</keyword>
<proteinExistence type="predicted"/>
<dbReference type="AlphaFoldDB" id="A0A2I0IWK2"/>